<name>A0ABU2L4S7_9ACTN</name>
<dbReference type="InterPro" id="IPR003018">
    <property type="entry name" value="GAF"/>
</dbReference>
<dbReference type="Proteomes" id="UP001183388">
    <property type="component" value="Unassembled WGS sequence"/>
</dbReference>
<accession>A0ABU2L4S7</accession>
<dbReference type="PANTHER" id="PTHR43102:SF2">
    <property type="entry name" value="GAF DOMAIN-CONTAINING PROTEIN"/>
    <property type="match status" value="1"/>
</dbReference>
<dbReference type="Gene3D" id="3.30.450.40">
    <property type="match status" value="1"/>
</dbReference>
<evidence type="ECO:0000259" key="2">
    <source>
        <dbReference type="SMART" id="SM00065"/>
    </source>
</evidence>
<proteinExistence type="predicted"/>
<protein>
    <submittedName>
        <fullName evidence="3">PAS domain-containing protein</fullName>
    </submittedName>
</protein>
<dbReference type="Pfam" id="PF08448">
    <property type="entry name" value="PAS_4"/>
    <property type="match status" value="1"/>
</dbReference>
<dbReference type="Gene3D" id="3.30.450.20">
    <property type="entry name" value="PAS domain"/>
    <property type="match status" value="1"/>
</dbReference>
<dbReference type="InterPro" id="IPR029016">
    <property type="entry name" value="GAF-like_dom_sf"/>
</dbReference>
<evidence type="ECO:0000313" key="4">
    <source>
        <dbReference type="Proteomes" id="UP001183388"/>
    </source>
</evidence>
<comment type="caution">
    <text evidence="3">The sequence shown here is derived from an EMBL/GenBank/DDBJ whole genome shotgun (WGS) entry which is preliminary data.</text>
</comment>
<gene>
    <name evidence="3" type="ORF">RM780_05325</name>
</gene>
<dbReference type="Pfam" id="PF01590">
    <property type="entry name" value="GAF"/>
    <property type="match status" value="1"/>
</dbReference>
<reference evidence="4" key="1">
    <citation type="submission" date="2023-07" db="EMBL/GenBank/DDBJ databases">
        <title>30 novel species of actinomycetes from the DSMZ collection.</title>
        <authorList>
            <person name="Nouioui I."/>
        </authorList>
    </citation>
    <scope>NUCLEOTIDE SEQUENCE [LARGE SCALE GENOMIC DNA]</scope>
    <source>
        <strain evidence="4">DSM 44917</strain>
    </source>
</reference>
<dbReference type="SUPFAM" id="SSF55781">
    <property type="entry name" value="GAF domain-like"/>
    <property type="match status" value="1"/>
</dbReference>
<feature type="compositionally biased region" description="Pro residues" evidence="1">
    <location>
        <begin position="1"/>
        <end position="10"/>
    </location>
</feature>
<dbReference type="EMBL" id="JAVREN010000005">
    <property type="protein sequence ID" value="MDT0306382.1"/>
    <property type="molecule type" value="Genomic_DNA"/>
</dbReference>
<dbReference type="SMART" id="SM00065">
    <property type="entry name" value="GAF"/>
    <property type="match status" value="1"/>
</dbReference>
<feature type="region of interest" description="Disordered" evidence="1">
    <location>
        <begin position="78"/>
        <end position="102"/>
    </location>
</feature>
<dbReference type="PANTHER" id="PTHR43102">
    <property type="entry name" value="SLR1143 PROTEIN"/>
    <property type="match status" value="1"/>
</dbReference>
<organism evidence="3 4">
    <name type="scientific">Streptomyces boetiae</name>
    <dbReference type="NCBI Taxonomy" id="3075541"/>
    <lineage>
        <taxon>Bacteria</taxon>
        <taxon>Bacillati</taxon>
        <taxon>Actinomycetota</taxon>
        <taxon>Actinomycetes</taxon>
        <taxon>Kitasatosporales</taxon>
        <taxon>Streptomycetaceae</taxon>
        <taxon>Streptomyces</taxon>
    </lineage>
</organism>
<dbReference type="RefSeq" id="WP_311629303.1">
    <property type="nucleotide sequence ID" value="NZ_JAVREN010000005.1"/>
</dbReference>
<evidence type="ECO:0000256" key="1">
    <source>
        <dbReference type="SAM" id="MobiDB-lite"/>
    </source>
</evidence>
<feature type="region of interest" description="Disordered" evidence="1">
    <location>
        <begin position="1"/>
        <end position="25"/>
    </location>
</feature>
<dbReference type="InterPro" id="IPR013656">
    <property type="entry name" value="PAS_4"/>
</dbReference>
<evidence type="ECO:0000313" key="3">
    <source>
        <dbReference type="EMBL" id="MDT0306382.1"/>
    </source>
</evidence>
<keyword evidence="4" id="KW-1185">Reference proteome</keyword>
<sequence length="375" mass="40041">MEPLTPPTPRTPLTTDHARREGERRRRRLQVLGLNSPGPEPAFDRVARLAGQLAQAPLALVNLVGDERQLYRGLFLPPAPGGEGEAAGRAEGGRSGAGRAGAEAARAEGVMEGVAEGPDPDAVPDLAREAPLDYGFCFRVVMGRAPFLLDDIAAHPDPEVTGNPMVRELGVRAYLGTPLPDHTGLVLGTVCVADLRPRRWGRQHQESLRELAGTLLAEFRVRDSLLAQQQELFAVFDAVPFPVMLTQGPDHLLRYANAGQGMAFGRVRQLSPGRQVLPGLDAVGVFDTMDRALRTGETATLPEAPIASYDSRSPQIYRFTCAPVRVSPKAPVSGVLTVGINITGHSPADAGSRRLAADLTSQVERLNNGGGPPRP</sequence>
<feature type="domain" description="GAF" evidence="2">
    <location>
        <begin position="38"/>
        <end position="231"/>
    </location>
</feature>